<reference evidence="2" key="1">
    <citation type="submission" date="2014-11" db="EMBL/GenBank/DDBJ databases">
        <authorList>
            <person name="Amaro Gonzalez C."/>
        </authorList>
    </citation>
    <scope>NUCLEOTIDE SEQUENCE</scope>
</reference>
<dbReference type="AlphaFoldDB" id="A0A0E9SN82"/>
<dbReference type="EMBL" id="GBXM01066437">
    <property type="protein sequence ID" value="JAH42140.1"/>
    <property type="molecule type" value="Transcribed_RNA"/>
</dbReference>
<feature type="region of interest" description="Disordered" evidence="1">
    <location>
        <begin position="1"/>
        <end position="25"/>
    </location>
</feature>
<protein>
    <submittedName>
        <fullName evidence="2">Uncharacterized protein</fullName>
    </submittedName>
</protein>
<organism evidence="2">
    <name type="scientific">Anguilla anguilla</name>
    <name type="common">European freshwater eel</name>
    <name type="synonym">Muraena anguilla</name>
    <dbReference type="NCBI Taxonomy" id="7936"/>
    <lineage>
        <taxon>Eukaryota</taxon>
        <taxon>Metazoa</taxon>
        <taxon>Chordata</taxon>
        <taxon>Craniata</taxon>
        <taxon>Vertebrata</taxon>
        <taxon>Euteleostomi</taxon>
        <taxon>Actinopterygii</taxon>
        <taxon>Neopterygii</taxon>
        <taxon>Teleostei</taxon>
        <taxon>Anguilliformes</taxon>
        <taxon>Anguillidae</taxon>
        <taxon>Anguilla</taxon>
    </lineage>
</organism>
<accession>A0A0E9SN82</accession>
<name>A0A0E9SN82_ANGAN</name>
<sequence length="25" mass="2857">MALYHGRHNPSANPQRGEQPLPWEA</sequence>
<evidence type="ECO:0000313" key="2">
    <source>
        <dbReference type="EMBL" id="JAH42140.1"/>
    </source>
</evidence>
<reference evidence="2" key="2">
    <citation type="journal article" date="2015" name="Fish Shellfish Immunol.">
        <title>Early steps in the European eel (Anguilla anguilla)-Vibrio vulnificus interaction in the gills: Role of the RtxA13 toxin.</title>
        <authorList>
            <person name="Callol A."/>
            <person name="Pajuelo D."/>
            <person name="Ebbesson L."/>
            <person name="Teles M."/>
            <person name="MacKenzie S."/>
            <person name="Amaro C."/>
        </authorList>
    </citation>
    <scope>NUCLEOTIDE SEQUENCE</scope>
</reference>
<proteinExistence type="predicted"/>
<evidence type="ECO:0000256" key="1">
    <source>
        <dbReference type="SAM" id="MobiDB-lite"/>
    </source>
</evidence>